<evidence type="ECO:0000313" key="2">
    <source>
        <dbReference type="Proteomes" id="UP000026922"/>
    </source>
</evidence>
<evidence type="ECO:0000313" key="1">
    <source>
        <dbReference type="EMBL" id="ETZ04445.1"/>
    </source>
</evidence>
<sequence length="40" mass="4755">MLNIKSIAVVQFKWKGFLADHTPPHFFEGAFKDPKERLFY</sequence>
<dbReference type="EMBL" id="ARPM03000196">
    <property type="protein sequence ID" value="ETZ04445.1"/>
    <property type="molecule type" value="Genomic_DNA"/>
</dbReference>
<comment type="caution">
    <text evidence="1">The sequence shown here is derived from an EMBL/GenBank/DDBJ whole genome shotgun (WGS) entry which is preliminary data.</text>
</comment>
<organism evidence="1 2">
    <name type="scientific">Holospora undulata HU1</name>
    <dbReference type="NCBI Taxonomy" id="1321371"/>
    <lineage>
        <taxon>Bacteria</taxon>
        <taxon>Pseudomonadati</taxon>
        <taxon>Pseudomonadota</taxon>
        <taxon>Alphaproteobacteria</taxon>
        <taxon>Holosporales</taxon>
        <taxon>Holosporaceae</taxon>
        <taxon>Holospora</taxon>
    </lineage>
</organism>
<accession>A0A061JFQ5</accession>
<dbReference type="Proteomes" id="UP000026922">
    <property type="component" value="Unassembled WGS sequence"/>
</dbReference>
<keyword evidence="2" id="KW-1185">Reference proteome</keyword>
<dbReference type="AlphaFoldDB" id="A0A061JFQ5"/>
<name>A0A061JFQ5_9PROT</name>
<proteinExistence type="predicted"/>
<gene>
    <name evidence="1" type="ORF">K737_301143</name>
</gene>
<reference evidence="1 2" key="1">
    <citation type="journal article" date="2013" name="Genome Announc.">
        <title>Draft Genome Sequence of Holospora undulata Strain HU1, a Micronucleus-Specific Symbiont of the Ciliate Paramecium caudatum.</title>
        <authorList>
            <person name="Dohra H."/>
            <person name="Suzuki H."/>
            <person name="Suzuki T."/>
            <person name="Tanaka K."/>
            <person name="Fujishima M."/>
        </authorList>
    </citation>
    <scope>NUCLEOTIDE SEQUENCE [LARGE SCALE GENOMIC DNA]</scope>
    <source>
        <strain evidence="1 2">HU1</strain>
    </source>
</reference>
<protein>
    <submittedName>
        <fullName evidence="1">Uncharacterized protein</fullName>
    </submittedName>
</protein>